<dbReference type="EMBL" id="LT629739">
    <property type="protein sequence ID" value="SDS79561.1"/>
    <property type="molecule type" value="Genomic_DNA"/>
</dbReference>
<feature type="chain" id="PRO_5009262860" description="Secreted protein" evidence="1">
    <location>
        <begin position="22"/>
        <end position="192"/>
    </location>
</feature>
<reference evidence="2" key="1">
    <citation type="submission" date="2016-10" db="EMBL/GenBank/DDBJ databases">
        <authorList>
            <person name="Varghese N."/>
            <person name="Submissions S."/>
        </authorList>
    </citation>
    <scope>NUCLEOTIDE SEQUENCE [LARGE SCALE GENOMIC DNA]</scope>
    <source>
        <strain evidence="2">DSM 22082</strain>
    </source>
</reference>
<feature type="signal peptide" evidence="1">
    <location>
        <begin position="1"/>
        <end position="21"/>
    </location>
</feature>
<keyword evidence="1" id="KW-0732">Signal</keyword>
<dbReference type="Pfam" id="PF21172">
    <property type="entry name" value="CueP"/>
    <property type="match status" value="1"/>
</dbReference>
<dbReference type="AlphaFoldDB" id="A0A1H1V4Y4"/>
<protein>
    <recommendedName>
        <fullName evidence="4">Secreted protein</fullName>
    </recommendedName>
</protein>
<evidence type="ECO:0000313" key="3">
    <source>
        <dbReference type="Proteomes" id="UP000199700"/>
    </source>
</evidence>
<dbReference type="OrthoDB" id="73040at2"/>
<evidence type="ECO:0000256" key="1">
    <source>
        <dbReference type="SAM" id="SignalP"/>
    </source>
</evidence>
<dbReference type="Proteomes" id="UP000199700">
    <property type="component" value="Chromosome"/>
</dbReference>
<evidence type="ECO:0008006" key="4">
    <source>
        <dbReference type="Google" id="ProtNLM"/>
    </source>
</evidence>
<sequence length="192" mass="20425">MRKIVLAGLALVLAVSGCSTGASEPEQPAERTAAADLLSQHGLSDMDVSEVIDHLDRVPAAERSKSLMASVRTDQLLLTDESGDVALDLPEGKSYISIAPFVDQTHECFFHSLTTCLGEMGDEPVEVTITDSATGEDVIDEKTRTFDNGFVGFWVPRGISGTIEISSDSQSGSTDFSTKHDGATCITDLQLS</sequence>
<dbReference type="RefSeq" id="WP_092106585.1">
    <property type="nucleotide sequence ID" value="NZ_LT629739.1"/>
</dbReference>
<gene>
    <name evidence="2" type="ORF">SAMN04489751_2889</name>
</gene>
<evidence type="ECO:0000313" key="2">
    <source>
        <dbReference type="EMBL" id="SDS79561.1"/>
    </source>
</evidence>
<dbReference type="Gene3D" id="2.60.40.3700">
    <property type="match status" value="1"/>
</dbReference>
<keyword evidence="3" id="KW-1185">Reference proteome</keyword>
<accession>A0A1H1V4Y4</accession>
<proteinExistence type="predicted"/>
<name>A0A1H1V4Y4_BRESA</name>
<dbReference type="PROSITE" id="PS51257">
    <property type="entry name" value="PROKAR_LIPOPROTEIN"/>
    <property type="match status" value="1"/>
</dbReference>
<dbReference type="STRING" id="629680.SAMN04489751_2889"/>
<dbReference type="InterPro" id="IPR047808">
    <property type="entry name" value="CueP-like"/>
</dbReference>
<dbReference type="NCBIfam" id="NF038094">
    <property type="entry name" value="CueP_fam"/>
    <property type="match status" value="1"/>
</dbReference>
<organism evidence="2 3">
    <name type="scientific">Brevibacterium sandarakinum</name>
    <dbReference type="NCBI Taxonomy" id="629680"/>
    <lineage>
        <taxon>Bacteria</taxon>
        <taxon>Bacillati</taxon>
        <taxon>Actinomycetota</taxon>
        <taxon>Actinomycetes</taxon>
        <taxon>Micrococcales</taxon>
        <taxon>Brevibacteriaceae</taxon>
        <taxon>Brevibacterium</taxon>
    </lineage>
</organism>